<evidence type="ECO:0008006" key="3">
    <source>
        <dbReference type="Google" id="ProtNLM"/>
    </source>
</evidence>
<evidence type="ECO:0000313" key="1">
    <source>
        <dbReference type="EMBL" id="MBD8505558.1"/>
    </source>
</evidence>
<reference evidence="1" key="1">
    <citation type="submission" date="2020-09" db="EMBL/GenBank/DDBJ databases">
        <title>Hoyosella lacisalsi sp. nov., a halotolerant actinobacterium isolated from soil of Lake Gudzhirganskoe.</title>
        <authorList>
            <person name="Yang Q."/>
            <person name="Guo P.Y."/>
            <person name="Liu S.W."/>
            <person name="Li F.N."/>
            <person name="Sun C.H."/>
        </authorList>
    </citation>
    <scope>NUCLEOTIDE SEQUENCE</scope>
    <source>
        <strain evidence="1">G463</strain>
    </source>
</reference>
<sequence length="59" mass="6893">MSDDNEWFYCVSDGTVRLGKESRGLERMGPYPDEATARRALEIARERNKAADEQDKDWR</sequence>
<dbReference type="Proteomes" id="UP000642993">
    <property type="component" value="Unassembled WGS sequence"/>
</dbReference>
<comment type="caution">
    <text evidence="1">The sequence shown here is derived from an EMBL/GenBank/DDBJ whole genome shotgun (WGS) entry which is preliminary data.</text>
</comment>
<protein>
    <recommendedName>
        <fullName evidence="3">SPOR domain-containing protein</fullName>
    </recommendedName>
</protein>
<dbReference type="EMBL" id="JACYWE010000002">
    <property type="protein sequence ID" value="MBD8505558.1"/>
    <property type="molecule type" value="Genomic_DNA"/>
</dbReference>
<organism evidence="1 2">
    <name type="scientific">Lolliginicoccus lacisalsi</name>
    <dbReference type="NCBI Taxonomy" id="2742202"/>
    <lineage>
        <taxon>Bacteria</taxon>
        <taxon>Bacillati</taxon>
        <taxon>Actinomycetota</taxon>
        <taxon>Actinomycetes</taxon>
        <taxon>Mycobacteriales</taxon>
        <taxon>Hoyosellaceae</taxon>
        <taxon>Lolliginicoccus</taxon>
    </lineage>
</organism>
<keyword evidence="2" id="KW-1185">Reference proteome</keyword>
<name>A0A927JAH9_9ACTN</name>
<dbReference type="RefSeq" id="WP_192038054.1">
    <property type="nucleotide sequence ID" value="NZ_JACYWE010000002.1"/>
</dbReference>
<proteinExistence type="predicted"/>
<evidence type="ECO:0000313" key="2">
    <source>
        <dbReference type="Proteomes" id="UP000642993"/>
    </source>
</evidence>
<dbReference type="AlphaFoldDB" id="A0A927JAH9"/>
<accession>A0A927JAH9</accession>
<gene>
    <name evidence="1" type="ORF">HT102_03515</name>
</gene>